<sequence>MENVEVRFFAAARAATKIEQITVDSATLLEILATCIATYPELERVIPQCSFLIDGTVNHDSSLVIKGGSQVDVLPKFAGG</sequence>
<proteinExistence type="predicted"/>
<dbReference type="AlphaFoldDB" id="A0A6J7CN98"/>
<dbReference type="EMBL" id="CAEZXH010000026">
    <property type="protein sequence ID" value="CAB4681475.1"/>
    <property type="molecule type" value="Genomic_DNA"/>
</dbReference>
<accession>A0A6J7CN98</accession>
<reference evidence="3" key="1">
    <citation type="submission" date="2020-05" db="EMBL/GenBank/DDBJ databases">
        <authorList>
            <person name="Chiriac C."/>
            <person name="Salcher M."/>
            <person name="Ghai R."/>
            <person name="Kavagutti S V."/>
        </authorList>
    </citation>
    <scope>NUCLEOTIDE SEQUENCE</scope>
</reference>
<protein>
    <submittedName>
        <fullName evidence="3">Unannotated protein</fullName>
    </submittedName>
</protein>
<dbReference type="EMBL" id="CAEZZS010000026">
    <property type="protein sequence ID" value="CAB4776841.1"/>
    <property type="molecule type" value="Genomic_DNA"/>
</dbReference>
<evidence type="ECO:0000313" key="2">
    <source>
        <dbReference type="EMBL" id="CAB4776841.1"/>
    </source>
</evidence>
<gene>
    <name evidence="1" type="ORF">UFOPK2360_00588</name>
    <name evidence="2" type="ORF">UFOPK2922_00717</name>
    <name evidence="3" type="ORF">UFOPK3306_00328</name>
</gene>
<dbReference type="InterPro" id="IPR016155">
    <property type="entry name" value="Mopterin_synth/thiamin_S_b"/>
</dbReference>
<dbReference type="Pfam" id="PF02597">
    <property type="entry name" value="ThiS"/>
    <property type="match status" value="1"/>
</dbReference>
<dbReference type="InterPro" id="IPR012675">
    <property type="entry name" value="Beta-grasp_dom_sf"/>
</dbReference>
<evidence type="ECO:0000313" key="3">
    <source>
        <dbReference type="EMBL" id="CAB4859266.1"/>
    </source>
</evidence>
<dbReference type="InterPro" id="IPR003749">
    <property type="entry name" value="ThiS/MoaD-like"/>
</dbReference>
<organism evidence="3">
    <name type="scientific">freshwater metagenome</name>
    <dbReference type="NCBI Taxonomy" id="449393"/>
    <lineage>
        <taxon>unclassified sequences</taxon>
        <taxon>metagenomes</taxon>
        <taxon>ecological metagenomes</taxon>
    </lineage>
</organism>
<dbReference type="Gene3D" id="3.10.20.30">
    <property type="match status" value="1"/>
</dbReference>
<dbReference type="SUPFAM" id="SSF54285">
    <property type="entry name" value="MoaD/ThiS"/>
    <property type="match status" value="1"/>
</dbReference>
<dbReference type="EMBL" id="CAFBLI010000015">
    <property type="protein sequence ID" value="CAB4859266.1"/>
    <property type="molecule type" value="Genomic_DNA"/>
</dbReference>
<name>A0A6J7CN98_9ZZZZ</name>
<evidence type="ECO:0000313" key="1">
    <source>
        <dbReference type="EMBL" id="CAB4681475.1"/>
    </source>
</evidence>